<evidence type="ECO:0000313" key="1">
    <source>
        <dbReference type="EMBL" id="GGD89512.1"/>
    </source>
</evidence>
<dbReference type="InterPro" id="IPR027417">
    <property type="entry name" value="P-loop_NTPase"/>
</dbReference>
<sequence length="218" mass="24289">MKDKALHPDAGLANGMEEKRVMRKLVFFIGGAGAGKTTVAKALAARRHAALFDMDTLSRPASEAIMRLAGLDPNDRDSPVYKAYCRDLGYRLTMDAALENVEIGSDAYVIGPFTKETEDPHWLERELAAIGASLADVEVKVIFVTLEGEGLYRQRIQERGSVLDGWKLENWGSFRKSLVPRDTRWNLPSSSVLHYDNSASWNEGRITQLEHFIYGEGS</sequence>
<organism evidence="1 2">
    <name type="scientific">Paenibacillus nasutitermitis</name>
    <dbReference type="NCBI Taxonomy" id="1652958"/>
    <lineage>
        <taxon>Bacteria</taxon>
        <taxon>Bacillati</taxon>
        <taxon>Bacillota</taxon>
        <taxon>Bacilli</taxon>
        <taxon>Bacillales</taxon>
        <taxon>Paenibacillaceae</taxon>
        <taxon>Paenibacillus</taxon>
    </lineage>
</organism>
<dbReference type="EMBL" id="BMHP01000004">
    <property type="protein sequence ID" value="GGD89512.1"/>
    <property type="molecule type" value="Genomic_DNA"/>
</dbReference>
<evidence type="ECO:0000313" key="2">
    <source>
        <dbReference type="Proteomes" id="UP000612456"/>
    </source>
</evidence>
<accession>A0A916ZDA5</accession>
<name>A0A916ZDA5_9BACL</name>
<dbReference type="SUPFAM" id="SSF52540">
    <property type="entry name" value="P-loop containing nucleoside triphosphate hydrolases"/>
    <property type="match status" value="1"/>
</dbReference>
<gene>
    <name evidence="1" type="ORF">GCM10010911_55110</name>
</gene>
<dbReference type="Gene3D" id="3.40.50.300">
    <property type="entry name" value="P-loop containing nucleotide triphosphate hydrolases"/>
    <property type="match status" value="1"/>
</dbReference>
<dbReference type="Proteomes" id="UP000612456">
    <property type="component" value="Unassembled WGS sequence"/>
</dbReference>
<protein>
    <submittedName>
        <fullName evidence="1">ATPase</fullName>
    </submittedName>
</protein>
<comment type="caution">
    <text evidence="1">The sequence shown here is derived from an EMBL/GenBank/DDBJ whole genome shotgun (WGS) entry which is preliminary data.</text>
</comment>
<reference evidence="1" key="2">
    <citation type="submission" date="2020-09" db="EMBL/GenBank/DDBJ databases">
        <authorList>
            <person name="Sun Q."/>
            <person name="Zhou Y."/>
        </authorList>
    </citation>
    <scope>NUCLEOTIDE SEQUENCE</scope>
    <source>
        <strain evidence="1">CGMCC 1.15178</strain>
    </source>
</reference>
<reference evidence="1" key="1">
    <citation type="journal article" date="2014" name="Int. J. Syst. Evol. Microbiol.">
        <title>Complete genome sequence of Corynebacterium casei LMG S-19264T (=DSM 44701T), isolated from a smear-ripened cheese.</title>
        <authorList>
            <consortium name="US DOE Joint Genome Institute (JGI-PGF)"/>
            <person name="Walter F."/>
            <person name="Albersmeier A."/>
            <person name="Kalinowski J."/>
            <person name="Ruckert C."/>
        </authorList>
    </citation>
    <scope>NUCLEOTIDE SEQUENCE</scope>
    <source>
        <strain evidence="1">CGMCC 1.15178</strain>
    </source>
</reference>
<proteinExistence type="predicted"/>
<keyword evidence="2" id="KW-1185">Reference proteome</keyword>
<dbReference type="AlphaFoldDB" id="A0A916ZDA5"/>